<evidence type="ECO:0000313" key="2">
    <source>
        <dbReference type="Proteomes" id="UP000078516"/>
    </source>
</evidence>
<dbReference type="AlphaFoldDB" id="A0A179EPD7"/>
<keyword evidence="2" id="KW-1185">Reference proteome</keyword>
<proteinExistence type="predicted"/>
<reference evidence="1 2" key="1">
    <citation type="submission" date="2016-04" db="EMBL/GenBank/DDBJ databases">
        <title>Draft genome of an Enterococcus thailandicus strain isolated from bovine feces.</title>
        <authorList>
            <person name="Beukers A.G."/>
            <person name="Zaheer R."/>
            <person name="Goji N."/>
            <person name="Cook S.R."/>
            <person name="Amoako K."/>
            <person name="Chaves A.V."/>
            <person name="Ward M.P."/>
            <person name="Mcallister T.A."/>
        </authorList>
    </citation>
    <scope>NUCLEOTIDE SEQUENCE [LARGE SCALE GENOMIC DNA]</scope>
    <source>
        <strain evidence="1 2">F0711D 46</strain>
    </source>
</reference>
<organism evidence="1 2">
    <name type="scientific">Enterococcus thailandicus</name>
    <dbReference type="NCBI Taxonomy" id="417368"/>
    <lineage>
        <taxon>Bacteria</taxon>
        <taxon>Bacillati</taxon>
        <taxon>Bacillota</taxon>
        <taxon>Bacilli</taxon>
        <taxon>Lactobacillales</taxon>
        <taxon>Enterococcaceae</taxon>
        <taxon>Enterococcus</taxon>
    </lineage>
</organism>
<dbReference type="Proteomes" id="UP000078516">
    <property type="component" value="Unassembled WGS sequence"/>
</dbReference>
<evidence type="ECO:0000313" key="1">
    <source>
        <dbReference type="EMBL" id="OAQ55106.1"/>
    </source>
</evidence>
<name>A0A179EPD7_ENTTH</name>
<dbReference type="EMBL" id="LWMN01000015">
    <property type="protein sequence ID" value="OAQ55106.1"/>
    <property type="molecule type" value="Genomic_DNA"/>
</dbReference>
<comment type="caution">
    <text evidence="1">The sequence shown here is derived from an EMBL/GenBank/DDBJ whole genome shotgun (WGS) entry which is preliminary data.</text>
</comment>
<protein>
    <submittedName>
        <fullName evidence="1">Uncharacterized protein</fullName>
    </submittedName>
</protein>
<sequence>MARKKQKSISDLKKELAELERKLYPELGKFTYEKTGISSVKEFEETFEINQKGTQEKWQKAVNFANSEFTLVHEFLASDQLLETKFQQFLRRKGETAYRIFYREEAQEESVR</sequence>
<dbReference type="RefSeq" id="WP_067484506.1">
    <property type="nucleotide sequence ID" value="NZ_LWMN01000015.1"/>
</dbReference>
<gene>
    <name evidence="1" type="ORF">A6E74_09575</name>
</gene>
<accession>A0A179EPD7</accession>